<dbReference type="EMBL" id="FYEX01000001">
    <property type="protein sequence ID" value="SNC61817.1"/>
    <property type="molecule type" value="Genomic_DNA"/>
</dbReference>
<accession>A0A212T6Y4</accession>
<evidence type="ECO:0000256" key="1">
    <source>
        <dbReference type="SAM" id="Phobius"/>
    </source>
</evidence>
<keyword evidence="2" id="KW-0732">Signal</keyword>
<dbReference type="OrthoDB" id="6881973at2"/>
<evidence type="ECO:0000313" key="4">
    <source>
        <dbReference type="Proteomes" id="UP000197215"/>
    </source>
</evidence>
<feature type="transmembrane region" description="Helical" evidence="1">
    <location>
        <begin position="151"/>
        <end position="170"/>
    </location>
</feature>
<keyword evidence="1" id="KW-1133">Transmembrane helix</keyword>
<sequence>MLNYLKRHLMSRALIVFVGMMVSGLVYAGPGHDHGSTTDIVQSGAFFPRFYADSEQYEVVGIVKEKLVEVYVDQFLTGRPVLNADIEMNFGGQVIKLSSTNNGTYEGYLTKSSNSNSIAVTLTIKEGDAVDIVATTFNGEHIDRGIWNWQLTLKLLISILLLASLGYLAFKYRHLILSKYKETLVRIKERK</sequence>
<keyword evidence="1" id="KW-0472">Membrane</keyword>
<organism evidence="3 4">
    <name type="scientific">Polynucleobacter victoriensis</name>
    <dbReference type="NCBI Taxonomy" id="2049319"/>
    <lineage>
        <taxon>Bacteria</taxon>
        <taxon>Pseudomonadati</taxon>
        <taxon>Pseudomonadota</taxon>
        <taxon>Betaproteobacteria</taxon>
        <taxon>Burkholderiales</taxon>
        <taxon>Burkholderiaceae</taxon>
        <taxon>Polynucleobacter</taxon>
    </lineage>
</organism>
<dbReference type="RefSeq" id="WP_088812444.1">
    <property type="nucleotide sequence ID" value="NZ_FYEX01000001.1"/>
</dbReference>
<evidence type="ECO:0000256" key="2">
    <source>
        <dbReference type="SAM" id="SignalP"/>
    </source>
</evidence>
<dbReference type="Proteomes" id="UP000197215">
    <property type="component" value="Unassembled WGS sequence"/>
</dbReference>
<evidence type="ECO:0000313" key="3">
    <source>
        <dbReference type="EMBL" id="SNC61817.1"/>
    </source>
</evidence>
<name>A0A212T6Y4_9BURK</name>
<keyword evidence="1" id="KW-0812">Transmembrane</keyword>
<feature type="chain" id="PRO_5013233712" evidence="2">
    <location>
        <begin position="29"/>
        <end position="191"/>
    </location>
</feature>
<gene>
    <name evidence="3" type="ORF">SAMN06295916_0552</name>
</gene>
<proteinExistence type="predicted"/>
<reference evidence="3 4" key="1">
    <citation type="submission" date="2017-06" db="EMBL/GenBank/DDBJ databases">
        <authorList>
            <person name="Kim H.J."/>
            <person name="Triplett B.A."/>
        </authorList>
    </citation>
    <scope>NUCLEOTIDE SEQUENCE [LARGE SCALE GENOMIC DNA]</scope>
    <source>
        <strain evidence="3 4">MWH-VicM1</strain>
    </source>
</reference>
<feature type="signal peptide" evidence="2">
    <location>
        <begin position="1"/>
        <end position="28"/>
    </location>
</feature>
<protein>
    <submittedName>
        <fullName evidence="3">Uncharacterized protein</fullName>
    </submittedName>
</protein>
<keyword evidence="4" id="KW-1185">Reference proteome</keyword>
<dbReference type="AlphaFoldDB" id="A0A212T6Y4"/>